<keyword evidence="2" id="KW-1185">Reference proteome</keyword>
<protein>
    <submittedName>
        <fullName evidence="1">Uncharacterized protein</fullName>
    </submittedName>
</protein>
<dbReference type="Proteomes" id="UP000076842">
    <property type="component" value="Unassembled WGS sequence"/>
</dbReference>
<evidence type="ECO:0000313" key="2">
    <source>
        <dbReference type="Proteomes" id="UP000076842"/>
    </source>
</evidence>
<reference evidence="1 2" key="1">
    <citation type="journal article" date="2016" name="Mol. Biol. Evol.">
        <title>Comparative Genomics of Early-Diverging Mushroom-Forming Fungi Provides Insights into the Origins of Lignocellulose Decay Capabilities.</title>
        <authorList>
            <person name="Nagy L.G."/>
            <person name="Riley R."/>
            <person name="Tritt A."/>
            <person name="Adam C."/>
            <person name="Daum C."/>
            <person name="Floudas D."/>
            <person name="Sun H."/>
            <person name="Yadav J.S."/>
            <person name="Pangilinan J."/>
            <person name="Larsson K.H."/>
            <person name="Matsuura K."/>
            <person name="Barry K."/>
            <person name="Labutti K."/>
            <person name="Kuo R."/>
            <person name="Ohm R.A."/>
            <person name="Bhattacharya S.S."/>
            <person name="Shirouzu T."/>
            <person name="Yoshinaga Y."/>
            <person name="Martin F.M."/>
            <person name="Grigoriev I.V."/>
            <person name="Hibbett D.S."/>
        </authorList>
    </citation>
    <scope>NUCLEOTIDE SEQUENCE [LARGE SCALE GENOMIC DNA]</scope>
    <source>
        <strain evidence="1 2">HHB12733</strain>
    </source>
</reference>
<dbReference type="EMBL" id="KV424012">
    <property type="protein sequence ID" value="KZT54513.1"/>
    <property type="molecule type" value="Genomic_DNA"/>
</dbReference>
<evidence type="ECO:0000313" key="1">
    <source>
        <dbReference type="EMBL" id="KZT54513.1"/>
    </source>
</evidence>
<accession>A0A165EBN8</accession>
<dbReference type="AlphaFoldDB" id="A0A165EBN8"/>
<dbReference type="InParanoid" id="A0A165EBN8"/>
<organism evidence="1 2">
    <name type="scientific">Calocera cornea HHB12733</name>
    <dbReference type="NCBI Taxonomy" id="1353952"/>
    <lineage>
        <taxon>Eukaryota</taxon>
        <taxon>Fungi</taxon>
        <taxon>Dikarya</taxon>
        <taxon>Basidiomycota</taxon>
        <taxon>Agaricomycotina</taxon>
        <taxon>Dacrymycetes</taxon>
        <taxon>Dacrymycetales</taxon>
        <taxon>Dacrymycetaceae</taxon>
        <taxon>Calocera</taxon>
    </lineage>
</organism>
<dbReference type="OrthoDB" id="2772415at2759"/>
<name>A0A165EBN8_9BASI</name>
<sequence length="113" mass="12387">MSIYRLITVNTFPERAKLIIGRIAGELKGTYEIEHAGNVERIEDVQSVVTKVQPDLLFVASMWTPEQAQEILAIAKGAKPDLRTLSMPQGLQAEKGPDGVVAYVKEKLPSVLA</sequence>
<proteinExistence type="predicted"/>
<gene>
    <name evidence="1" type="ORF">CALCODRAFT_438495</name>
</gene>